<dbReference type="SMART" id="SM00260">
    <property type="entry name" value="CheW"/>
    <property type="match status" value="1"/>
</dbReference>
<comment type="subcellular location">
    <subcellularLocation>
        <location evidence="1">Cytoplasm</location>
    </subcellularLocation>
</comment>
<evidence type="ECO:0000256" key="3">
    <source>
        <dbReference type="ARBA" id="ARBA00022500"/>
    </source>
</evidence>
<dbReference type="Pfam" id="PF01584">
    <property type="entry name" value="CheW"/>
    <property type="match status" value="1"/>
</dbReference>
<reference evidence="5" key="1">
    <citation type="journal article" date="2015" name="Nature">
        <title>Complex archaea that bridge the gap between prokaryotes and eukaryotes.</title>
        <authorList>
            <person name="Spang A."/>
            <person name="Saw J.H."/>
            <person name="Jorgensen S.L."/>
            <person name="Zaremba-Niedzwiedzka K."/>
            <person name="Martijn J."/>
            <person name="Lind A.E."/>
            <person name="van Eijk R."/>
            <person name="Schleper C."/>
            <person name="Guy L."/>
            <person name="Ettema T.J."/>
        </authorList>
    </citation>
    <scope>NUCLEOTIDE SEQUENCE</scope>
</reference>
<dbReference type="InterPro" id="IPR002545">
    <property type="entry name" value="CheW-lke_dom"/>
</dbReference>
<organism evidence="5">
    <name type="scientific">marine sediment metagenome</name>
    <dbReference type="NCBI Taxonomy" id="412755"/>
    <lineage>
        <taxon>unclassified sequences</taxon>
        <taxon>metagenomes</taxon>
        <taxon>ecological metagenomes</taxon>
    </lineage>
</organism>
<dbReference type="PANTHER" id="PTHR22617">
    <property type="entry name" value="CHEMOTAXIS SENSOR HISTIDINE KINASE-RELATED"/>
    <property type="match status" value="1"/>
</dbReference>
<proteinExistence type="predicted"/>
<dbReference type="InterPro" id="IPR039315">
    <property type="entry name" value="CheW"/>
</dbReference>
<dbReference type="Gene3D" id="2.40.50.180">
    <property type="entry name" value="CheA-289, Domain 4"/>
    <property type="match status" value="1"/>
</dbReference>
<dbReference type="CDD" id="cd00732">
    <property type="entry name" value="CheW"/>
    <property type="match status" value="1"/>
</dbReference>
<evidence type="ECO:0000256" key="2">
    <source>
        <dbReference type="ARBA" id="ARBA00022490"/>
    </source>
</evidence>
<dbReference type="EMBL" id="LAZR01011588">
    <property type="protein sequence ID" value="KKM60899.1"/>
    <property type="molecule type" value="Genomic_DNA"/>
</dbReference>
<dbReference type="GO" id="GO:0006935">
    <property type="term" value="P:chemotaxis"/>
    <property type="evidence" value="ECO:0007669"/>
    <property type="project" value="UniProtKB-KW"/>
</dbReference>
<accession>A0A0F9IU75</accession>
<dbReference type="AlphaFoldDB" id="A0A0F9IU75"/>
<dbReference type="FunFam" id="2.40.50.180:FF:000002">
    <property type="entry name" value="Chemotaxis protein CheW"/>
    <property type="match status" value="1"/>
</dbReference>
<protein>
    <recommendedName>
        <fullName evidence="4">CheW-like domain-containing protein</fullName>
    </recommendedName>
</protein>
<dbReference type="PANTHER" id="PTHR22617:SF41">
    <property type="entry name" value="CHEMOTAXIS SIGNAL TRANSDUCTION SYSTEM ADAPTOR PROTEIN CHEW"/>
    <property type="match status" value="1"/>
</dbReference>
<evidence type="ECO:0000259" key="4">
    <source>
        <dbReference type="PROSITE" id="PS50851"/>
    </source>
</evidence>
<dbReference type="PROSITE" id="PS50851">
    <property type="entry name" value="CHEW"/>
    <property type="match status" value="1"/>
</dbReference>
<comment type="caution">
    <text evidence="5">The sequence shown here is derived from an EMBL/GenBank/DDBJ whole genome shotgun (WGS) entry which is preliminary data.</text>
</comment>
<keyword evidence="3" id="KW-0145">Chemotaxis</keyword>
<dbReference type="SUPFAM" id="SSF50341">
    <property type="entry name" value="CheW-like"/>
    <property type="match status" value="1"/>
</dbReference>
<sequence length="174" mass="18603">MTDLSSTLAEVREKAGKYLTFFLAGEEYGLEILKVREIIGVMDITDVPGTPEFVKGVINLRGKVIPVLDLRLKFGMPSVEQTEETCIIVVDVGGVEMGIIVDRVSEVLDISSEAIEDPPSFGVNVNTDFILGMGKAEGSVKILLDIDEVLTAGEFGELAGVAEAAAGEELEVND</sequence>
<evidence type="ECO:0000256" key="1">
    <source>
        <dbReference type="ARBA" id="ARBA00004496"/>
    </source>
</evidence>
<evidence type="ECO:0000313" key="5">
    <source>
        <dbReference type="EMBL" id="KKM60899.1"/>
    </source>
</evidence>
<dbReference type="GO" id="GO:0007165">
    <property type="term" value="P:signal transduction"/>
    <property type="evidence" value="ECO:0007669"/>
    <property type="project" value="InterPro"/>
</dbReference>
<dbReference type="InterPro" id="IPR036061">
    <property type="entry name" value="CheW-like_dom_sf"/>
</dbReference>
<gene>
    <name evidence="5" type="ORF">LCGC14_1537160</name>
</gene>
<feature type="domain" description="CheW-like" evidence="4">
    <location>
        <begin position="15"/>
        <end position="155"/>
    </location>
</feature>
<keyword evidence="2" id="KW-0963">Cytoplasm</keyword>
<name>A0A0F9IU75_9ZZZZ</name>
<dbReference type="GO" id="GO:0005829">
    <property type="term" value="C:cytosol"/>
    <property type="evidence" value="ECO:0007669"/>
    <property type="project" value="TreeGrafter"/>
</dbReference>
<dbReference type="Gene3D" id="2.30.30.40">
    <property type="entry name" value="SH3 Domains"/>
    <property type="match status" value="1"/>
</dbReference>